<sequence length="212" mass="24295">MGAYQHNSHLWISMELMDCGKLTDLIYKTILREDEIAYVLRETLKALKYLHDNNKMHRDIKSDNILVNSKGEIKLADFGFCVELSTKKEKHKSTVGTPFWMAPEVIRAIEYGPNVDIWSLGIMALEMAEGEPPLIELPVLRALFIIATQGPPTLKEPHKWSANFSDFLSRCLVKDPMERASSSELLEHPFLKIACEPQKMADLMKKYHLSKH</sequence>
<feature type="domain" description="Protein kinase" evidence="8">
    <location>
        <begin position="1"/>
        <end position="191"/>
    </location>
</feature>
<dbReference type="Gene3D" id="1.10.510.10">
    <property type="entry name" value="Transferase(Phosphotransferase) domain 1"/>
    <property type="match status" value="1"/>
</dbReference>
<protein>
    <submittedName>
        <fullName evidence="9">Predicted protein</fullName>
    </submittedName>
</protein>
<dbReference type="GO" id="GO:0046872">
    <property type="term" value="F:metal ion binding"/>
    <property type="evidence" value="ECO:0007669"/>
    <property type="project" value="UniProtKB-KW"/>
</dbReference>
<proteinExistence type="inferred from homology"/>
<keyword evidence="3" id="KW-0808">Transferase</keyword>
<dbReference type="FunFam" id="1.10.510.10:FF:000768">
    <property type="entry name" value="Non-specific serine/threonine protein kinase"/>
    <property type="match status" value="1"/>
</dbReference>
<evidence type="ECO:0000256" key="5">
    <source>
        <dbReference type="ARBA" id="ARBA00022741"/>
    </source>
</evidence>
<dbReference type="InterPro" id="IPR000719">
    <property type="entry name" value="Prot_kinase_dom"/>
</dbReference>
<dbReference type="GO" id="GO:0005524">
    <property type="term" value="F:ATP binding"/>
    <property type="evidence" value="ECO:0007669"/>
    <property type="project" value="UniProtKB-KW"/>
</dbReference>
<evidence type="ECO:0000256" key="3">
    <source>
        <dbReference type="ARBA" id="ARBA00022679"/>
    </source>
</evidence>
<dbReference type="KEGG" id="ngr:NAEGRDRAFT_83294"/>
<dbReference type="RefSeq" id="XP_002671305.1">
    <property type="nucleotide sequence ID" value="XM_002671259.1"/>
</dbReference>
<dbReference type="eggNOG" id="KOG0578">
    <property type="taxonomic scope" value="Eukaryota"/>
</dbReference>
<dbReference type="Pfam" id="PF00069">
    <property type="entry name" value="Pkinase"/>
    <property type="match status" value="1"/>
</dbReference>
<accession>D2VX47</accession>
<evidence type="ECO:0000313" key="10">
    <source>
        <dbReference type="Proteomes" id="UP000006671"/>
    </source>
</evidence>
<dbReference type="OMA" id="LPWDTHD"/>
<evidence type="ECO:0000256" key="7">
    <source>
        <dbReference type="ARBA" id="ARBA00022842"/>
    </source>
</evidence>
<keyword evidence="6" id="KW-0067">ATP-binding</keyword>
<evidence type="ECO:0000313" key="9">
    <source>
        <dbReference type="EMBL" id="EFC38561.1"/>
    </source>
</evidence>
<dbReference type="InParanoid" id="D2VX47"/>
<dbReference type="PROSITE" id="PS50011">
    <property type="entry name" value="PROTEIN_KINASE_DOM"/>
    <property type="match status" value="1"/>
</dbReference>
<keyword evidence="4" id="KW-0479">Metal-binding</keyword>
<comment type="cofactor">
    <cofactor evidence="1">
        <name>Mg(2+)</name>
        <dbReference type="ChEBI" id="CHEBI:18420"/>
    </cofactor>
</comment>
<dbReference type="STRING" id="5762.D2VX47"/>
<dbReference type="AlphaFoldDB" id="D2VX47"/>
<dbReference type="SMART" id="SM00220">
    <property type="entry name" value="S_TKc"/>
    <property type="match status" value="1"/>
</dbReference>
<reference evidence="9 10" key="1">
    <citation type="journal article" date="2010" name="Cell">
        <title>The genome of Naegleria gruberi illuminates early eukaryotic versatility.</title>
        <authorList>
            <person name="Fritz-Laylin L.K."/>
            <person name="Prochnik S.E."/>
            <person name="Ginger M.L."/>
            <person name="Dacks J.B."/>
            <person name="Carpenter M.L."/>
            <person name="Field M.C."/>
            <person name="Kuo A."/>
            <person name="Paredez A."/>
            <person name="Chapman J."/>
            <person name="Pham J."/>
            <person name="Shu S."/>
            <person name="Neupane R."/>
            <person name="Cipriano M."/>
            <person name="Mancuso J."/>
            <person name="Tu H."/>
            <person name="Salamov A."/>
            <person name="Lindquist E."/>
            <person name="Shapiro H."/>
            <person name="Lucas S."/>
            <person name="Grigoriev I.V."/>
            <person name="Cande W.Z."/>
            <person name="Fulton C."/>
            <person name="Rokhsar D.S."/>
            <person name="Dawson S.C."/>
        </authorList>
    </citation>
    <scope>NUCLEOTIDE SEQUENCE [LARGE SCALE GENOMIC DNA]</scope>
    <source>
        <strain evidence="9 10">NEG-M</strain>
    </source>
</reference>
<evidence type="ECO:0000256" key="6">
    <source>
        <dbReference type="ARBA" id="ARBA00022840"/>
    </source>
</evidence>
<dbReference type="SUPFAM" id="SSF56112">
    <property type="entry name" value="Protein kinase-like (PK-like)"/>
    <property type="match status" value="1"/>
</dbReference>
<evidence type="ECO:0000256" key="1">
    <source>
        <dbReference type="ARBA" id="ARBA00001946"/>
    </source>
</evidence>
<gene>
    <name evidence="9" type="ORF">NAEGRDRAFT_83294</name>
</gene>
<dbReference type="InterPro" id="IPR051931">
    <property type="entry name" value="PAK3-like"/>
</dbReference>
<organism evidence="10">
    <name type="scientific">Naegleria gruberi</name>
    <name type="common">Amoeba</name>
    <dbReference type="NCBI Taxonomy" id="5762"/>
    <lineage>
        <taxon>Eukaryota</taxon>
        <taxon>Discoba</taxon>
        <taxon>Heterolobosea</taxon>
        <taxon>Tetramitia</taxon>
        <taxon>Eutetramitia</taxon>
        <taxon>Vahlkampfiidae</taxon>
        <taxon>Naegleria</taxon>
    </lineage>
</organism>
<dbReference type="GO" id="GO:0004672">
    <property type="term" value="F:protein kinase activity"/>
    <property type="evidence" value="ECO:0007669"/>
    <property type="project" value="InterPro"/>
</dbReference>
<dbReference type="PANTHER" id="PTHR45832:SF22">
    <property type="entry name" value="SERINE_THREONINE-PROTEIN KINASE SAMKA-RELATED"/>
    <property type="match status" value="1"/>
</dbReference>
<comment type="similarity">
    <text evidence="2">Belongs to the protein kinase superfamily. STE Ser/Thr protein kinase family. STE20 subfamily.</text>
</comment>
<evidence type="ECO:0000256" key="4">
    <source>
        <dbReference type="ARBA" id="ARBA00022723"/>
    </source>
</evidence>
<dbReference type="Proteomes" id="UP000006671">
    <property type="component" value="Unassembled WGS sequence"/>
</dbReference>
<dbReference type="OrthoDB" id="2914378at2759"/>
<name>D2VX47_NAEGR</name>
<dbReference type="VEuPathDB" id="AmoebaDB:NAEGRDRAFT_83294"/>
<dbReference type="GeneID" id="8858063"/>
<dbReference type="EMBL" id="GG738906">
    <property type="protein sequence ID" value="EFC38561.1"/>
    <property type="molecule type" value="Genomic_DNA"/>
</dbReference>
<evidence type="ECO:0000256" key="2">
    <source>
        <dbReference type="ARBA" id="ARBA00008874"/>
    </source>
</evidence>
<keyword evidence="10" id="KW-1185">Reference proteome</keyword>
<keyword evidence="5" id="KW-0547">Nucleotide-binding</keyword>
<keyword evidence="7" id="KW-0460">Magnesium</keyword>
<evidence type="ECO:0000259" key="8">
    <source>
        <dbReference type="PROSITE" id="PS50011"/>
    </source>
</evidence>
<dbReference type="PANTHER" id="PTHR45832">
    <property type="entry name" value="SERINE/THREONINE-PROTEIN KINASE SAMKA-RELATED-RELATED"/>
    <property type="match status" value="1"/>
</dbReference>
<dbReference type="InterPro" id="IPR011009">
    <property type="entry name" value="Kinase-like_dom_sf"/>
</dbReference>